<dbReference type="PROSITE" id="PS50928">
    <property type="entry name" value="ABC_TM1"/>
    <property type="match status" value="1"/>
</dbReference>
<comment type="subcellular location">
    <subcellularLocation>
        <location evidence="1 7">Cell membrane</location>
        <topology evidence="1 7">Multi-pass membrane protein</topology>
    </subcellularLocation>
</comment>
<keyword evidence="2 7" id="KW-0813">Transport</keyword>
<keyword evidence="5 7" id="KW-1133">Transmembrane helix</keyword>
<dbReference type="Proteomes" id="UP000006462">
    <property type="component" value="Unassembled WGS sequence"/>
</dbReference>
<sequence>MSDFEKKTAVFENPAEREEISISSRGQLKDICKRFLKNRAAVLGLVIIVILVVCALFPGQISGFDYARPNLRMRYLPLSAEHWMGTDELGRDIFTRVIWGCRTSLTIGLSSVVIACVIGTTVGCVAGFYGGWLDNVLMRCIDVLLAVPNLLLGISIVAALGNSIPNLILAIGLGLMSSFARVTRSAVITVRGEQYIEAARSTGASNLRIIWKYVLPNAMAPIIVQVSMGIATAILTISGLSFIGLGVPAPTPEWGGMLSTGRQFIRDHWNLITFPGVAIMITVFAFNLFGDGLRDALDPRLKS</sequence>
<dbReference type="Pfam" id="PF00528">
    <property type="entry name" value="BPD_transp_1"/>
    <property type="match status" value="1"/>
</dbReference>
<evidence type="ECO:0000256" key="4">
    <source>
        <dbReference type="ARBA" id="ARBA00022692"/>
    </source>
</evidence>
<proteinExistence type="inferred from homology"/>
<keyword evidence="10" id="KW-1185">Reference proteome</keyword>
<evidence type="ECO:0000313" key="10">
    <source>
        <dbReference type="Proteomes" id="UP000006462"/>
    </source>
</evidence>
<feature type="transmembrane region" description="Helical" evidence="7">
    <location>
        <begin position="269"/>
        <end position="290"/>
    </location>
</feature>
<dbReference type="PANTHER" id="PTHR43386:SF1">
    <property type="entry name" value="D,D-DIPEPTIDE TRANSPORT SYSTEM PERMEASE PROTEIN DDPC-RELATED"/>
    <property type="match status" value="1"/>
</dbReference>
<feature type="transmembrane region" description="Helical" evidence="7">
    <location>
        <begin position="107"/>
        <end position="129"/>
    </location>
</feature>
<feature type="transmembrane region" description="Helical" evidence="7">
    <location>
        <begin position="222"/>
        <end position="249"/>
    </location>
</feature>
<feature type="domain" description="ABC transmembrane type-1" evidence="8">
    <location>
        <begin position="101"/>
        <end position="290"/>
    </location>
</feature>
<dbReference type="InterPro" id="IPR050366">
    <property type="entry name" value="BP-dependent_transpt_permease"/>
</dbReference>
<gene>
    <name evidence="9" type="ORF">HMPREF7215_1211</name>
</gene>
<dbReference type="RefSeq" id="WP_009165258.1">
    <property type="nucleotide sequence ID" value="NZ_ADFP01000086.1"/>
</dbReference>
<dbReference type="InterPro" id="IPR035906">
    <property type="entry name" value="MetI-like_sf"/>
</dbReference>
<keyword evidence="4 7" id="KW-0812">Transmembrane</keyword>
<organism evidence="9 10">
    <name type="scientific">Pyramidobacter piscolens W5455</name>
    <dbReference type="NCBI Taxonomy" id="352165"/>
    <lineage>
        <taxon>Bacteria</taxon>
        <taxon>Thermotogati</taxon>
        <taxon>Synergistota</taxon>
        <taxon>Synergistia</taxon>
        <taxon>Synergistales</taxon>
        <taxon>Dethiosulfovibrionaceae</taxon>
        <taxon>Pyramidobacter</taxon>
    </lineage>
</organism>
<name>A0ABM9ZTN7_9BACT</name>
<evidence type="ECO:0000313" key="9">
    <source>
        <dbReference type="EMBL" id="EFB90299.1"/>
    </source>
</evidence>
<evidence type="ECO:0000259" key="8">
    <source>
        <dbReference type="PROSITE" id="PS50928"/>
    </source>
</evidence>
<reference evidence="9 10" key="1">
    <citation type="submission" date="2009-12" db="EMBL/GenBank/DDBJ databases">
        <authorList>
            <person name="Shrivastava S."/>
            <person name="Madupu R."/>
            <person name="Durkin A.S."/>
            <person name="Torralba M."/>
            <person name="Methe B."/>
            <person name="Sutton G.G."/>
            <person name="Strausberg R.L."/>
            <person name="Nelson K.E."/>
        </authorList>
    </citation>
    <scope>NUCLEOTIDE SEQUENCE [LARGE SCALE GENOMIC DNA]</scope>
    <source>
        <strain evidence="9 10">W5455</strain>
    </source>
</reference>
<accession>A0ABM9ZTN7</accession>
<comment type="similarity">
    <text evidence="7">Belongs to the binding-protein-dependent transport system permease family.</text>
</comment>
<evidence type="ECO:0000256" key="1">
    <source>
        <dbReference type="ARBA" id="ARBA00004651"/>
    </source>
</evidence>
<keyword evidence="6 7" id="KW-0472">Membrane</keyword>
<dbReference type="InterPro" id="IPR025966">
    <property type="entry name" value="OppC_N"/>
</dbReference>
<keyword evidence="3" id="KW-1003">Cell membrane</keyword>
<dbReference type="Pfam" id="PF12911">
    <property type="entry name" value="OppC_N"/>
    <property type="match status" value="1"/>
</dbReference>
<dbReference type="EMBL" id="ADFP01000086">
    <property type="protein sequence ID" value="EFB90299.1"/>
    <property type="molecule type" value="Genomic_DNA"/>
</dbReference>
<dbReference type="InterPro" id="IPR000515">
    <property type="entry name" value="MetI-like"/>
</dbReference>
<feature type="transmembrane region" description="Helical" evidence="7">
    <location>
        <begin position="40"/>
        <end position="61"/>
    </location>
</feature>
<dbReference type="CDD" id="cd06261">
    <property type="entry name" value="TM_PBP2"/>
    <property type="match status" value="1"/>
</dbReference>
<evidence type="ECO:0000256" key="6">
    <source>
        <dbReference type="ARBA" id="ARBA00023136"/>
    </source>
</evidence>
<evidence type="ECO:0000256" key="7">
    <source>
        <dbReference type="RuleBase" id="RU363032"/>
    </source>
</evidence>
<dbReference type="Gene3D" id="1.10.3720.10">
    <property type="entry name" value="MetI-like"/>
    <property type="match status" value="1"/>
</dbReference>
<evidence type="ECO:0000256" key="3">
    <source>
        <dbReference type="ARBA" id="ARBA00022475"/>
    </source>
</evidence>
<dbReference type="PANTHER" id="PTHR43386">
    <property type="entry name" value="OLIGOPEPTIDE TRANSPORT SYSTEM PERMEASE PROTEIN APPC"/>
    <property type="match status" value="1"/>
</dbReference>
<protein>
    <submittedName>
        <fullName evidence="9">ABC transporter, permease protein</fullName>
    </submittedName>
</protein>
<evidence type="ECO:0000256" key="5">
    <source>
        <dbReference type="ARBA" id="ARBA00022989"/>
    </source>
</evidence>
<comment type="caution">
    <text evidence="9">The sequence shown here is derived from an EMBL/GenBank/DDBJ whole genome shotgun (WGS) entry which is preliminary data.</text>
</comment>
<dbReference type="SUPFAM" id="SSF161098">
    <property type="entry name" value="MetI-like"/>
    <property type="match status" value="1"/>
</dbReference>
<evidence type="ECO:0000256" key="2">
    <source>
        <dbReference type="ARBA" id="ARBA00022448"/>
    </source>
</evidence>